<keyword evidence="2" id="KW-0378">Hydrolase</keyword>
<gene>
    <name evidence="5" type="primary">LOC120278979</name>
</gene>
<dbReference type="Proteomes" id="UP001515500">
    <property type="component" value="Chromosome 16"/>
</dbReference>
<reference evidence="5" key="1">
    <citation type="submission" date="2025-08" db="UniProtKB">
        <authorList>
            <consortium name="RefSeq"/>
        </authorList>
    </citation>
    <scope>IDENTIFICATION</scope>
</reference>
<name>A0AB40CP56_DIOCR</name>
<evidence type="ECO:0000313" key="4">
    <source>
        <dbReference type="Proteomes" id="UP001515500"/>
    </source>
</evidence>
<evidence type="ECO:0000313" key="5">
    <source>
        <dbReference type="RefSeq" id="XP_039141711.1"/>
    </source>
</evidence>
<dbReference type="GO" id="GO:0009507">
    <property type="term" value="C:chloroplast"/>
    <property type="evidence" value="ECO:0007669"/>
    <property type="project" value="TreeGrafter"/>
</dbReference>
<dbReference type="AlphaFoldDB" id="A0AB40CP56"/>
<protein>
    <submittedName>
        <fullName evidence="5">Acyl-acyl carrier protein thioesterase ATL3, chloroplastic-like</fullName>
    </submittedName>
</protein>
<comment type="similarity">
    <text evidence="1">Belongs to the 4-hydroxybenzoyl-CoA thioesterase family.</text>
</comment>
<dbReference type="GeneID" id="120278979"/>
<dbReference type="SUPFAM" id="SSF54637">
    <property type="entry name" value="Thioesterase/thiol ester dehydrase-isomerase"/>
    <property type="match status" value="1"/>
</dbReference>
<dbReference type="GO" id="GO:0016297">
    <property type="term" value="F:fatty acyl-[ACP] hydrolase activity"/>
    <property type="evidence" value="ECO:0007669"/>
    <property type="project" value="TreeGrafter"/>
</dbReference>
<organism evidence="4 5">
    <name type="scientific">Dioscorea cayennensis subsp. rotundata</name>
    <name type="common">White Guinea yam</name>
    <name type="synonym">Dioscorea rotundata</name>
    <dbReference type="NCBI Taxonomy" id="55577"/>
    <lineage>
        <taxon>Eukaryota</taxon>
        <taxon>Viridiplantae</taxon>
        <taxon>Streptophyta</taxon>
        <taxon>Embryophyta</taxon>
        <taxon>Tracheophyta</taxon>
        <taxon>Spermatophyta</taxon>
        <taxon>Magnoliopsida</taxon>
        <taxon>Liliopsida</taxon>
        <taxon>Dioscoreales</taxon>
        <taxon>Dioscoreaceae</taxon>
        <taxon>Dioscorea</taxon>
    </lineage>
</organism>
<dbReference type="RefSeq" id="XP_039141711.1">
    <property type="nucleotide sequence ID" value="XM_039285777.1"/>
</dbReference>
<evidence type="ECO:0000256" key="2">
    <source>
        <dbReference type="ARBA" id="ARBA00022801"/>
    </source>
</evidence>
<dbReference type="Pfam" id="PF13279">
    <property type="entry name" value="4HBT_2"/>
    <property type="match status" value="1"/>
</dbReference>
<evidence type="ECO:0000256" key="1">
    <source>
        <dbReference type="ARBA" id="ARBA00005953"/>
    </source>
</evidence>
<dbReference type="CDD" id="cd00586">
    <property type="entry name" value="4HBT"/>
    <property type="match status" value="1"/>
</dbReference>
<dbReference type="PANTHER" id="PTHR31793:SF27">
    <property type="entry name" value="NOVEL THIOESTERASE SUPERFAMILY DOMAIN AND SAPOSIN A-TYPE DOMAIN CONTAINING PROTEIN (0610012H03RIK)"/>
    <property type="match status" value="1"/>
</dbReference>
<dbReference type="InterPro" id="IPR029069">
    <property type="entry name" value="HotDog_dom_sf"/>
</dbReference>
<feature type="region of interest" description="Disordered" evidence="3">
    <location>
        <begin position="1"/>
        <end position="28"/>
    </location>
</feature>
<sequence length="196" mass="22191">MPDLSHPAASTRPTPFHRHLFNSHSETPSSSRFALTAISDPLLRSTRRRFLIFRKIRGFSKLSLKYVTMNWINMGVVNNAVYASYCQHGRHELLEKIGLSADAVARTGESLALSELSLKFISPLRSHDKFVVKVRISGTSAARIFFDHLIFKLPDQKPILEAKGTAVWLDQNYRPIRIPAEFKTKLLQFSAADDPN</sequence>
<dbReference type="InterPro" id="IPR050563">
    <property type="entry name" value="4-hydroxybenzoyl-CoA_TE"/>
</dbReference>
<evidence type="ECO:0000256" key="3">
    <source>
        <dbReference type="SAM" id="MobiDB-lite"/>
    </source>
</evidence>
<keyword evidence="4" id="KW-1185">Reference proteome</keyword>
<dbReference type="PANTHER" id="PTHR31793">
    <property type="entry name" value="4-HYDROXYBENZOYL-COA THIOESTERASE FAMILY MEMBER"/>
    <property type="match status" value="1"/>
</dbReference>
<proteinExistence type="inferred from homology"/>
<dbReference type="Gene3D" id="3.10.129.10">
    <property type="entry name" value="Hotdog Thioesterase"/>
    <property type="match status" value="1"/>
</dbReference>
<accession>A0AB40CP56</accession>